<dbReference type="Pfam" id="PF00817">
    <property type="entry name" value="IMS"/>
    <property type="match status" value="1"/>
</dbReference>
<dbReference type="GO" id="GO:0003887">
    <property type="term" value="F:DNA-directed DNA polymerase activity"/>
    <property type="evidence" value="ECO:0007669"/>
    <property type="project" value="UniProtKB-EC"/>
</dbReference>
<dbReference type="EC" id="2.7.7.7" evidence="2"/>
<dbReference type="InterPro" id="IPR043502">
    <property type="entry name" value="DNA/RNA_pol_sf"/>
</dbReference>
<keyword evidence="2" id="KW-0808">Transferase</keyword>
<dbReference type="InterPro" id="IPR001126">
    <property type="entry name" value="UmuC"/>
</dbReference>
<keyword evidence="3" id="KW-1185">Reference proteome</keyword>
<dbReference type="EMBL" id="KE560354">
    <property type="protein sequence ID" value="EPZ37068.1"/>
    <property type="molecule type" value="Genomic_DNA"/>
</dbReference>
<sequence>MEATLSTPDSKSFNYAFHKAGLQSVDFTAIKKKIEEVSKQRQESWRQQVKQLEPKYHELLRNRELYIQLEREIDEYLDLIVQDADFSKTFVHIDMDAFYAAVEMRDNPALRDKPMAVGGMSMLSTANYEARKFGVSAAIPGYIAKKLCPELVIVELHFEKYRRVSEQIQKIFAV</sequence>
<keyword evidence="2" id="KW-0548">Nucleotidyltransferase</keyword>
<accession>A0A075B3B2</accession>
<evidence type="ECO:0000313" key="3">
    <source>
        <dbReference type="Proteomes" id="UP000030755"/>
    </source>
</evidence>
<evidence type="ECO:0000313" key="2">
    <source>
        <dbReference type="EMBL" id="EPZ37068.1"/>
    </source>
</evidence>
<evidence type="ECO:0000259" key="1">
    <source>
        <dbReference type="PROSITE" id="PS50173"/>
    </source>
</evidence>
<gene>
    <name evidence="2" type="ORF">O9G_006218</name>
</gene>
<dbReference type="PANTHER" id="PTHR11076">
    <property type="entry name" value="DNA REPAIR POLYMERASE UMUC / TRANSFERASE FAMILY MEMBER"/>
    <property type="match status" value="1"/>
</dbReference>
<proteinExistence type="predicted"/>
<reference evidence="2 3" key="1">
    <citation type="journal article" date="2013" name="Curr. Biol.">
        <title>Shared signatures of parasitism and phylogenomics unite Cryptomycota and microsporidia.</title>
        <authorList>
            <person name="James T.Y."/>
            <person name="Pelin A."/>
            <person name="Bonen L."/>
            <person name="Ahrendt S."/>
            <person name="Sain D."/>
            <person name="Corradi N."/>
            <person name="Stajich J.E."/>
        </authorList>
    </citation>
    <scope>NUCLEOTIDE SEQUENCE [LARGE SCALE GENOMIC DNA]</scope>
    <source>
        <strain evidence="2 3">CSF55</strain>
    </source>
</reference>
<dbReference type="Proteomes" id="UP000030755">
    <property type="component" value="Unassembled WGS sequence"/>
</dbReference>
<dbReference type="Gene3D" id="3.30.70.270">
    <property type="match status" value="1"/>
</dbReference>
<feature type="domain" description="UmuC" evidence="1">
    <location>
        <begin position="90"/>
        <end position="174"/>
    </location>
</feature>
<dbReference type="GO" id="GO:0005634">
    <property type="term" value="C:nucleus"/>
    <property type="evidence" value="ECO:0007669"/>
    <property type="project" value="TreeGrafter"/>
</dbReference>
<dbReference type="FunFam" id="3.40.1170.60:FF:000002">
    <property type="entry name" value="Polymerase (DNA directed) kappa"/>
    <property type="match status" value="1"/>
</dbReference>
<dbReference type="SUPFAM" id="SSF56672">
    <property type="entry name" value="DNA/RNA polymerases"/>
    <property type="match status" value="1"/>
</dbReference>
<dbReference type="STRING" id="988480.A0A075B3B2"/>
<dbReference type="InterPro" id="IPR050116">
    <property type="entry name" value="DNA_polymerase-Y"/>
</dbReference>
<name>A0A075B3B2_ROZAC</name>
<protein>
    <submittedName>
        <fullName evidence="2">DNA-repair protein, UmuC-like domain-containing protein</fullName>
        <ecNumber evidence="2">2.7.7.7</ecNumber>
    </submittedName>
</protein>
<dbReference type="OrthoDB" id="1747274at2759"/>
<organism evidence="2 3">
    <name type="scientific">Rozella allomycis (strain CSF55)</name>
    <dbReference type="NCBI Taxonomy" id="988480"/>
    <lineage>
        <taxon>Eukaryota</taxon>
        <taxon>Fungi</taxon>
        <taxon>Fungi incertae sedis</taxon>
        <taxon>Cryptomycota</taxon>
        <taxon>Cryptomycota incertae sedis</taxon>
        <taxon>Rozella</taxon>
    </lineage>
</organism>
<dbReference type="InterPro" id="IPR043128">
    <property type="entry name" value="Rev_trsase/Diguanyl_cyclase"/>
</dbReference>
<dbReference type="PANTHER" id="PTHR11076:SF33">
    <property type="entry name" value="DNA POLYMERASE KAPPA"/>
    <property type="match status" value="1"/>
</dbReference>
<dbReference type="GO" id="GO:0042276">
    <property type="term" value="P:error-prone translesion synthesis"/>
    <property type="evidence" value="ECO:0007669"/>
    <property type="project" value="TreeGrafter"/>
</dbReference>
<dbReference type="HOGENOM" id="CLU_1540963_0_0_1"/>
<dbReference type="PROSITE" id="PS50173">
    <property type="entry name" value="UMUC"/>
    <property type="match status" value="1"/>
</dbReference>
<dbReference type="Gene3D" id="3.40.1170.60">
    <property type="match status" value="1"/>
</dbReference>
<dbReference type="AlphaFoldDB" id="A0A075B3B2"/>
<dbReference type="GO" id="GO:0006281">
    <property type="term" value="P:DNA repair"/>
    <property type="evidence" value="ECO:0007669"/>
    <property type="project" value="InterPro"/>
</dbReference>